<proteinExistence type="predicted"/>
<feature type="domain" description="Aminoglycoside phosphotransferase" evidence="1">
    <location>
        <begin position="148"/>
        <end position="282"/>
    </location>
</feature>
<evidence type="ECO:0000259" key="1">
    <source>
        <dbReference type="Pfam" id="PF01636"/>
    </source>
</evidence>
<dbReference type="EMBL" id="JBHSHL010000002">
    <property type="protein sequence ID" value="MFC4803515.1"/>
    <property type="molecule type" value="Genomic_DNA"/>
</dbReference>
<dbReference type="Pfam" id="PF01636">
    <property type="entry name" value="APH"/>
    <property type="match status" value="1"/>
</dbReference>
<evidence type="ECO:0000313" key="3">
    <source>
        <dbReference type="Proteomes" id="UP001595916"/>
    </source>
</evidence>
<dbReference type="InterPro" id="IPR011009">
    <property type="entry name" value="Kinase-like_dom_sf"/>
</dbReference>
<sequence>MNDSMKTQELIFEFQTMFQKKIDNVEQLPFEDVEGITGKASMRSPAIRKFSIRFYDGERLDVIGKFKSARIIRNGIRLLNYDRDLRFYYLLLRYHGILGFDKSHIREIDFYKEVDADLRRHLIPTFGFYRSDRKDRYMILMQEVASSKKEGGSRIREVLDTILHFHRAHYNRKASVSACRLNFPTSRDYKRSRPLLKYMFDKLEKSNREFFDPEQLKGIRAFIEDIHLRHARLREHRTLTHNDFNLRNIFFAEEGVLIYDWELASFQNPEHDVIEFLIFVLHEMEDEEVFEAIDYYKRGLLTSLDLEIDEEDYRQILEFNILEYIVNKLSVYRIVDVTLELGFVKQMCINANRLLCLLTGGKEGRK</sequence>
<dbReference type="SUPFAM" id="SSF56112">
    <property type="entry name" value="Protein kinase-like (PK-like)"/>
    <property type="match status" value="1"/>
</dbReference>
<organism evidence="2 3">
    <name type="scientific">Filifactor villosus</name>
    <dbReference type="NCBI Taxonomy" id="29374"/>
    <lineage>
        <taxon>Bacteria</taxon>
        <taxon>Bacillati</taxon>
        <taxon>Bacillota</taxon>
        <taxon>Clostridia</taxon>
        <taxon>Peptostreptococcales</taxon>
        <taxon>Filifactoraceae</taxon>
        <taxon>Filifactor</taxon>
    </lineage>
</organism>
<dbReference type="Proteomes" id="UP001595916">
    <property type="component" value="Unassembled WGS sequence"/>
</dbReference>
<name>A0ABV9QFV0_9FIRM</name>
<dbReference type="RefSeq" id="WP_379786947.1">
    <property type="nucleotide sequence ID" value="NZ_JBHSHL010000002.1"/>
</dbReference>
<gene>
    <name evidence="2" type="ORF">ACFO4R_00320</name>
</gene>
<protein>
    <submittedName>
        <fullName evidence="2">Phosphotransferase</fullName>
    </submittedName>
</protein>
<keyword evidence="3" id="KW-1185">Reference proteome</keyword>
<dbReference type="InterPro" id="IPR002575">
    <property type="entry name" value="Aminoglycoside_PTrfase"/>
</dbReference>
<dbReference type="Gene3D" id="3.90.1200.10">
    <property type="match status" value="1"/>
</dbReference>
<evidence type="ECO:0000313" key="2">
    <source>
        <dbReference type="EMBL" id="MFC4803515.1"/>
    </source>
</evidence>
<accession>A0ABV9QFV0</accession>
<reference evidence="3" key="1">
    <citation type="journal article" date="2019" name="Int. J. Syst. Evol. Microbiol.">
        <title>The Global Catalogue of Microorganisms (GCM) 10K type strain sequencing project: providing services to taxonomists for standard genome sequencing and annotation.</title>
        <authorList>
            <consortium name="The Broad Institute Genomics Platform"/>
            <consortium name="The Broad Institute Genome Sequencing Center for Infectious Disease"/>
            <person name="Wu L."/>
            <person name="Ma J."/>
        </authorList>
    </citation>
    <scope>NUCLEOTIDE SEQUENCE [LARGE SCALE GENOMIC DNA]</scope>
    <source>
        <strain evidence="3">CCUG 46385</strain>
    </source>
</reference>
<comment type="caution">
    <text evidence="2">The sequence shown here is derived from an EMBL/GenBank/DDBJ whole genome shotgun (WGS) entry which is preliminary data.</text>
</comment>